<gene>
    <name evidence="1" type="ORF">GZ22_14010</name>
</gene>
<evidence type="ECO:0000313" key="1">
    <source>
        <dbReference type="EMBL" id="AIF67641.1"/>
    </source>
</evidence>
<sequence length="112" mass="11794">MGIFDSFKELIGNKISDIAPEELVNKAGELLNGEQITEQAQQAVDQVTEAAGVDNIADQAAELTEQGTALGQEAVDQGTEAAQGLTDQANDVVGNLTEKAQGFLSNFTDKLK</sequence>
<proteinExistence type="predicted"/>
<dbReference type="HOGENOM" id="CLU_2144650_0_0_9"/>
<accession>A0A075LNG0</accession>
<protein>
    <submittedName>
        <fullName evidence="1">Uncharacterized protein</fullName>
    </submittedName>
</protein>
<dbReference type="KEGG" id="tap:GZ22_14010"/>
<dbReference type="AlphaFoldDB" id="A0A075LNG0"/>
<name>A0A075LNG0_9BACI</name>
<dbReference type="OrthoDB" id="2968271at2"/>
<dbReference type="RefSeq" id="WP_038563494.1">
    <property type="nucleotide sequence ID" value="NZ_CP008876.1"/>
</dbReference>
<dbReference type="Proteomes" id="UP000027980">
    <property type="component" value="Chromosome"/>
</dbReference>
<organism evidence="1 2">
    <name type="scientific">Terribacillus saccharophilus</name>
    <dbReference type="NCBI Taxonomy" id="361277"/>
    <lineage>
        <taxon>Bacteria</taxon>
        <taxon>Bacillati</taxon>
        <taxon>Bacillota</taxon>
        <taxon>Bacilli</taxon>
        <taxon>Bacillales</taxon>
        <taxon>Bacillaceae</taxon>
        <taxon>Terribacillus</taxon>
    </lineage>
</organism>
<dbReference type="GeneID" id="34221681"/>
<evidence type="ECO:0000313" key="2">
    <source>
        <dbReference type="Proteomes" id="UP000027980"/>
    </source>
</evidence>
<dbReference type="EMBL" id="CP008876">
    <property type="protein sequence ID" value="AIF67641.1"/>
    <property type="molecule type" value="Genomic_DNA"/>
</dbReference>
<reference evidence="1 2" key="1">
    <citation type="submission" date="2014-07" db="EMBL/GenBank/DDBJ databases">
        <title>Complete genome sequence of a moderately halophilic bacterium Terribacillus aidingensis MP602, isolated from Cryptomeria fortunei in Tianmu mountain in China.</title>
        <authorList>
            <person name="Wang Y."/>
            <person name="Lu P."/>
            <person name="Zhang L."/>
        </authorList>
    </citation>
    <scope>NUCLEOTIDE SEQUENCE [LARGE SCALE GENOMIC DNA]</scope>
    <source>
        <strain evidence="1 2">MP602</strain>
    </source>
</reference>